<accession>A0ABS9ZBC7</accession>
<feature type="domain" description="Sulfatase-modifying factor enzyme-like" evidence="4">
    <location>
        <begin position="182"/>
        <end position="310"/>
    </location>
</feature>
<dbReference type="SUPFAM" id="SSF109854">
    <property type="entry name" value="DinB/YfiT-like putative metalloenzymes"/>
    <property type="match status" value="1"/>
</dbReference>
<dbReference type="SUPFAM" id="SSF56436">
    <property type="entry name" value="C-type lectin-like"/>
    <property type="match status" value="1"/>
</dbReference>
<evidence type="ECO:0000259" key="5">
    <source>
        <dbReference type="Pfam" id="PF12867"/>
    </source>
</evidence>
<evidence type="ECO:0000313" key="6">
    <source>
        <dbReference type="EMBL" id="MCI4684785.1"/>
    </source>
</evidence>
<evidence type="ECO:0000256" key="3">
    <source>
        <dbReference type="ARBA" id="ARBA00037882"/>
    </source>
</evidence>
<protein>
    <submittedName>
        <fullName evidence="6">Ergothioneine biosynthesis protein EgtB</fullName>
    </submittedName>
</protein>
<dbReference type="InterPro" id="IPR016187">
    <property type="entry name" value="CTDL_fold"/>
</dbReference>
<dbReference type="EMBL" id="JAIVFP010000001">
    <property type="protein sequence ID" value="MCI4684785.1"/>
    <property type="molecule type" value="Genomic_DNA"/>
</dbReference>
<comment type="pathway">
    <text evidence="3">Amino-acid biosynthesis; ergothioneine biosynthesis.</text>
</comment>
<dbReference type="NCBIfam" id="TIGR03440">
    <property type="entry name" value="egtB_TIGR03440"/>
    <property type="match status" value="1"/>
</dbReference>
<dbReference type="InterPro" id="IPR017806">
    <property type="entry name" value="EgtB"/>
</dbReference>
<dbReference type="InterPro" id="IPR024775">
    <property type="entry name" value="DinB-like"/>
</dbReference>
<feature type="domain" description="DinB-like" evidence="5">
    <location>
        <begin position="11"/>
        <end position="140"/>
    </location>
</feature>
<dbReference type="InterPro" id="IPR042095">
    <property type="entry name" value="SUMF_sf"/>
</dbReference>
<reference evidence="6" key="1">
    <citation type="journal article" date="2022" name="ISME J.">
        <title>Identification of active gaseous-alkane degraders at natural gas seeps.</title>
        <authorList>
            <person name="Farhan Ul Haque M."/>
            <person name="Hernandez M."/>
            <person name="Crombie A.T."/>
            <person name="Murrell J.C."/>
        </authorList>
    </citation>
    <scope>NUCLEOTIDE SEQUENCE</scope>
    <source>
        <strain evidence="6">PC2</strain>
    </source>
</reference>
<evidence type="ECO:0000259" key="4">
    <source>
        <dbReference type="Pfam" id="PF03781"/>
    </source>
</evidence>
<keyword evidence="1" id="KW-0560">Oxidoreductase</keyword>
<name>A0ABS9ZBC7_9HYPH</name>
<dbReference type="InterPro" id="IPR034660">
    <property type="entry name" value="DinB/YfiT-like"/>
</dbReference>
<dbReference type="PANTHER" id="PTHR23150">
    <property type="entry name" value="SULFATASE MODIFYING FACTOR 1, 2"/>
    <property type="match status" value="1"/>
</dbReference>
<keyword evidence="2" id="KW-0408">Iron</keyword>
<dbReference type="InterPro" id="IPR005532">
    <property type="entry name" value="SUMF_dom"/>
</dbReference>
<dbReference type="Pfam" id="PF12867">
    <property type="entry name" value="DinB_2"/>
    <property type="match status" value="1"/>
</dbReference>
<evidence type="ECO:0000256" key="2">
    <source>
        <dbReference type="ARBA" id="ARBA00023004"/>
    </source>
</evidence>
<dbReference type="Pfam" id="PF03781">
    <property type="entry name" value="FGE-sulfatase"/>
    <property type="match status" value="2"/>
</dbReference>
<dbReference type="InterPro" id="IPR051043">
    <property type="entry name" value="Sulfatase_Mod_Factor_Kinase"/>
</dbReference>
<dbReference type="Gene3D" id="3.90.1580.10">
    <property type="entry name" value="paralog of FGE (formylglycine-generating enzyme)"/>
    <property type="match status" value="1"/>
</dbReference>
<dbReference type="Proteomes" id="UP001139104">
    <property type="component" value="Unassembled WGS sequence"/>
</dbReference>
<comment type="caution">
    <text evidence="6">The sequence shown here is derived from an EMBL/GenBank/DDBJ whole genome shotgun (WGS) entry which is preliminary data.</text>
</comment>
<proteinExistence type="predicted"/>
<feature type="domain" description="Sulfatase-modifying factor enzyme-like" evidence="4">
    <location>
        <begin position="333"/>
        <end position="413"/>
    </location>
</feature>
<sequence length="421" mass="47735">MSSGKTEILVQFQKARAASRRLAAPLTDADATVQSMPDASPAKWHLAHTTWFFEAMVLEPFSRSYRVFDPNFNFLFNSYYETLGARQPRPRRGMLTRPTLEQIHAYRDHVDAAIEDLLRRETSDRVAASIELGCHHEQQHQELLLTDILHLFAQNPLRPAYLDPAPDAGGAEPTAMAYENFAGGIAESGAGDEGFAFDCERPRRRVLIEPYRLADRLVTNGEWMEFIADDGYRQPLLWLSEGWAKCLDGQWSAPLYWEERDGEFWTMTLSGFQRVDPAAPAVHISFFEADAFARWSNRRLPTEAEWERAAEPLDVEGNFVESGLMRPSPATAGQNGLRQMFGDVWEWTCSPFSPYPRFRPAEGAAGEYNGKFMCGQFVLRGGSCATPQSHMRATYRNFFPPDARWQFSGVRLAGDADDDRR</sequence>
<evidence type="ECO:0000313" key="7">
    <source>
        <dbReference type="Proteomes" id="UP001139104"/>
    </source>
</evidence>
<keyword evidence="7" id="KW-1185">Reference proteome</keyword>
<gene>
    <name evidence="6" type="primary">egtB</name>
    <name evidence="6" type="ORF">K2U94_18780</name>
</gene>
<evidence type="ECO:0000256" key="1">
    <source>
        <dbReference type="ARBA" id="ARBA00023002"/>
    </source>
</evidence>
<organism evidence="6 7">
    <name type="scientific">Candidatus Rhodoblastus alkanivorans</name>
    <dbReference type="NCBI Taxonomy" id="2954117"/>
    <lineage>
        <taxon>Bacteria</taxon>
        <taxon>Pseudomonadati</taxon>
        <taxon>Pseudomonadota</taxon>
        <taxon>Alphaproteobacteria</taxon>
        <taxon>Hyphomicrobiales</taxon>
        <taxon>Rhodoblastaceae</taxon>
        <taxon>Rhodoblastus</taxon>
    </lineage>
</organism>
<dbReference type="PANTHER" id="PTHR23150:SF36">
    <property type="entry name" value="HERCYNINE OXYGENASE"/>
    <property type="match status" value="1"/>
</dbReference>
<dbReference type="RefSeq" id="WP_243068664.1">
    <property type="nucleotide sequence ID" value="NZ_JAIVFK010000036.1"/>
</dbReference>